<keyword evidence="3 4" id="KW-0067">ATP-binding</keyword>
<feature type="domain" description="ATP-grasp" evidence="5">
    <location>
        <begin position="124"/>
        <end position="328"/>
    </location>
</feature>
<dbReference type="AlphaFoldDB" id="A0A951Q423"/>
<dbReference type="EMBL" id="JAHHHN010000043">
    <property type="protein sequence ID" value="MBW4565629.1"/>
    <property type="molecule type" value="Genomic_DNA"/>
</dbReference>
<reference evidence="6" key="2">
    <citation type="journal article" date="2022" name="Microbiol. Resour. Announc.">
        <title>Metagenome Sequencing to Explore Phylogenomics of Terrestrial Cyanobacteria.</title>
        <authorList>
            <person name="Ward R.D."/>
            <person name="Stajich J.E."/>
            <person name="Johansen J.R."/>
            <person name="Huntemann M."/>
            <person name="Clum A."/>
            <person name="Foster B."/>
            <person name="Foster B."/>
            <person name="Roux S."/>
            <person name="Palaniappan K."/>
            <person name="Varghese N."/>
            <person name="Mukherjee S."/>
            <person name="Reddy T.B.K."/>
            <person name="Daum C."/>
            <person name="Copeland A."/>
            <person name="Chen I.A."/>
            <person name="Ivanova N.N."/>
            <person name="Kyrpides N.C."/>
            <person name="Shapiro N."/>
            <person name="Eloe-Fadrosh E.A."/>
            <person name="Pietrasiak N."/>
        </authorList>
    </citation>
    <scope>NUCLEOTIDE SEQUENCE</scope>
    <source>
        <strain evidence="6">JT2-VF2</strain>
    </source>
</reference>
<keyword evidence="2 4" id="KW-0547">Nucleotide-binding</keyword>
<protein>
    <submittedName>
        <fullName evidence="6">ATP-grasp domain-containing protein</fullName>
    </submittedName>
</protein>
<organism evidence="6 7">
    <name type="scientific">Mojavia pulchra JT2-VF2</name>
    <dbReference type="NCBI Taxonomy" id="287848"/>
    <lineage>
        <taxon>Bacteria</taxon>
        <taxon>Bacillati</taxon>
        <taxon>Cyanobacteriota</taxon>
        <taxon>Cyanophyceae</taxon>
        <taxon>Nostocales</taxon>
        <taxon>Nostocaceae</taxon>
    </lineage>
</organism>
<dbReference type="PANTHER" id="PTHR43585:SF2">
    <property type="entry name" value="ATP-GRASP ENZYME FSQD"/>
    <property type="match status" value="1"/>
</dbReference>
<keyword evidence="1" id="KW-0436">Ligase</keyword>
<evidence type="ECO:0000256" key="1">
    <source>
        <dbReference type="ARBA" id="ARBA00022598"/>
    </source>
</evidence>
<dbReference type="PANTHER" id="PTHR43585">
    <property type="entry name" value="FUMIPYRROLE BIOSYNTHESIS PROTEIN C"/>
    <property type="match status" value="1"/>
</dbReference>
<gene>
    <name evidence="6" type="ORF">KME32_32020</name>
</gene>
<dbReference type="SUPFAM" id="SSF56059">
    <property type="entry name" value="Glutathione synthetase ATP-binding domain-like"/>
    <property type="match status" value="1"/>
</dbReference>
<evidence type="ECO:0000256" key="3">
    <source>
        <dbReference type="ARBA" id="ARBA00022840"/>
    </source>
</evidence>
<dbReference type="Proteomes" id="UP000715781">
    <property type="component" value="Unassembled WGS sequence"/>
</dbReference>
<evidence type="ECO:0000259" key="5">
    <source>
        <dbReference type="PROSITE" id="PS50975"/>
    </source>
</evidence>
<dbReference type="GO" id="GO:0005524">
    <property type="term" value="F:ATP binding"/>
    <property type="evidence" value="ECO:0007669"/>
    <property type="project" value="UniProtKB-UniRule"/>
</dbReference>
<reference evidence="6" key="1">
    <citation type="submission" date="2021-05" db="EMBL/GenBank/DDBJ databases">
        <authorList>
            <person name="Pietrasiak N."/>
            <person name="Ward R."/>
            <person name="Stajich J.E."/>
            <person name="Kurbessoian T."/>
        </authorList>
    </citation>
    <scope>NUCLEOTIDE SEQUENCE</scope>
    <source>
        <strain evidence="6">JT2-VF2</strain>
    </source>
</reference>
<sequence>MNQTGVLLLSHCGYSFMEELISNVATHSLESFVLSSLPLPANSHRIQELQAKSAWFAVTENHALTWEDVERVMQKLAAQGYSIVCCLSVWEGYRTFMAKANQILGVADIEPAQVELLLNKYELRQQLNQAGLSQVDSVLLNERTWLDLQSKGKSAFVKPVTGIASYATFRLTADKTWQDIEKIQSEIASDLIYSSIFSANRGFMAEDYIPGQEFSFEIMAVDGQPFVVAIHEKVEVDESGSAVLENACVAPPISLDEIQLKKARAWIEPIFQHLQLQWGCYHLEARCYNDHWEVIEINPRVGGALISPSVSILTLGISMTQLWLNNLLYQIDEEQLQQKNQLAKFDLGTVTYQPSPMSSYFRVYFAKPGRIRTIQQNICCLEPDIVQVSLKAGTEVVETVREVFLGQILWAIPENKKNQLLPKLIAESRNTIQVDYE</sequence>
<evidence type="ECO:0000313" key="7">
    <source>
        <dbReference type="Proteomes" id="UP000715781"/>
    </source>
</evidence>
<evidence type="ECO:0000256" key="4">
    <source>
        <dbReference type="PROSITE-ProRule" id="PRU00409"/>
    </source>
</evidence>
<dbReference type="GO" id="GO:0046872">
    <property type="term" value="F:metal ion binding"/>
    <property type="evidence" value="ECO:0007669"/>
    <property type="project" value="InterPro"/>
</dbReference>
<dbReference type="Gene3D" id="3.30.470.20">
    <property type="entry name" value="ATP-grasp fold, B domain"/>
    <property type="match status" value="1"/>
</dbReference>
<dbReference type="PROSITE" id="PS50975">
    <property type="entry name" value="ATP_GRASP"/>
    <property type="match status" value="1"/>
</dbReference>
<dbReference type="InterPro" id="IPR052032">
    <property type="entry name" value="ATP-dep_AA_Ligase"/>
</dbReference>
<dbReference type="InterPro" id="IPR011761">
    <property type="entry name" value="ATP-grasp"/>
</dbReference>
<evidence type="ECO:0000313" key="6">
    <source>
        <dbReference type="EMBL" id="MBW4565629.1"/>
    </source>
</evidence>
<name>A0A951Q423_9NOST</name>
<accession>A0A951Q423</accession>
<evidence type="ECO:0000256" key="2">
    <source>
        <dbReference type="ARBA" id="ARBA00022741"/>
    </source>
</evidence>
<proteinExistence type="predicted"/>
<comment type="caution">
    <text evidence="6">The sequence shown here is derived from an EMBL/GenBank/DDBJ whole genome shotgun (WGS) entry which is preliminary data.</text>
</comment>
<dbReference type="Pfam" id="PF13535">
    <property type="entry name" value="ATP-grasp_4"/>
    <property type="match status" value="1"/>
</dbReference>
<dbReference type="GO" id="GO:0016874">
    <property type="term" value="F:ligase activity"/>
    <property type="evidence" value="ECO:0007669"/>
    <property type="project" value="UniProtKB-KW"/>
</dbReference>